<dbReference type="InterPro" id="IPR058560">
    <property type="entry name" value="DNA_primase_C"/>
</dbReference>
<keyword evidence="6" id="KW-0479">Metal-binding</keyword>
<dbReference type="GO" id="GO:0006269">
    <property type="term" value="P:DNA replication, synthesis of primer"/>
    <property type="evidence" value="ECO:0007669"/>
    <property type="project" value="UniProtKB-KW"/>
</dbReference>
<evidence type="ECO:0000256" key="3">
    <source>
        <dbReference type="ARBA" id="ARBA00022485"/>
    </source>
</evidence>
<evidence type="ECO:0000256" key="7">
    <source>
        <dbReference type="ARBA" id="ARBA00023004"/>
    </source>
</evidence>
<evidence type="ECO:0000256" key="9">
    <source>
        <dbReference type="ARBA" id="ARBA00023125"/>
    </source>
</evidence>
<evidence type="ECO:0000256" key="5">
    <source>
        <dbReference type="ARBA" id="ARBA00022705"/>
    </source>
</evidence>
<feature type="domain" description="DNA primase large subunit C-terminal" evidence="10">
    <location>
        <begin position="242"/>
        <end position="429"/>
    </location>
</feature>
<dbReference type="Proteomes" id="UP001162060">
    <property type="component" value="Unassembled WGS sequence"/>
</dbReference>
<dbReference type="InterPro" id="IPR007238">
    <property type="entry name" value="DNA_primase_lsu_euk/arc"/>
</dbReference>
<evidence type="ECO:0000313" key="12">
    <source>
        <dbReference type="EMBL" id="CAK7941225.1"/>
    </source>
</evidence>
<dbReference type="PANTHER" id="PTHR10537:SF3">
    <property type="entry name" value="DNA PRIMASE LARGE SUBUNIT"/>
    <property type="match status" value="1"/>
</dbReference>
<proteinExistence type="inferred from homology"/>
<dbReference type="EMBL" id="CAKLBY020000264">
    <property type="protein sequence ID" value="CAK7941225.1"/>
    <property type="molecule type" value="Genomic_DNA"/>
</dbReference>
<dbReference type="Pfam" id="PF26466">
    <property type="entry name" value="DNA_primase_lrg_N"/>
    <property type="match status" value="1"/>
</dbReference>
<keyword evidence="9" id="KW-0238">DNA-binding</keyword>
<evidence type="ECO:0000259" key="10">
    <source>
        <dbReference type="Pfam" id="PF04104"/>
    </source>
</evidence>
<evidence type="ECO:0000256" key="2">
    <source>
        <dbReference type="ARBA" id="ARBA00010564"/>
    </source>
</evidence>
<organism evidence="12 13">
    <name type="scientific">Peronospora matthiolae</name>
    <dbReference type="NCBI Taxonomy" id="2874970"/>
    <lineage>
        <taxon>Eukaryota</taxon>
        <taxon>Sar</taxon>
        <taxon>Stramenopiles</taxon>
        <taxon>Oomycota</taxon>
        <taxon>Peronosporomycetes</taxon>
        <taxon>Peronosporales</taxon>
        <taxon>Peronosporaceae</taxon>
        <taxon>Peronospora</taxon>
    </lineage>
</organism>
<dbReference type="GO" id="GO:0005658">
    <property type="term" value="C:alpha DNA polymerase:primase complex"/>
    <property type="evidence" value="ECO:0007669"/>
    <property type="project" value="TreeGrafter"/>
</dbReference>
<evidence type="ECO:0000313" key="11">
    <source>
        <dbReference type="EMBL" id="CAK7893308.1"/>
    </source>
</evidence>
<keyword evidence="7" id="KW-0408">Iron</keyword>
<comment type="caution">
    <text evidence="12">The sequence shown here is derived from an EMBL/GenBank/DDBJ whole genome shotgun (WGS) entry which is preliminary data.</text>
</comment>
<accession>A0AAV1V341</accession>
<dbReference type="PANTHER" id="PTHR10537">
    <property type="entry name" value="DNA PRIMASE LARGE SUBUNIT"/>
    <property type="match status" value="1"/>
</dbReference>
<dbReference type="GO" id="GO:0006270">
    <property type="term" value="P:DNA replication initiation"/>
    <property type="evidence" value="ECO:0007669"/>
    <property type="project" value="TreeGrafter"/>
</dbReference>
<evidence type="ECO:0000313" key="13">
    <source>
        <dbReference type="Proteomes" id="UP001162060"/>
    </source>
</evidence>
<dbReference type="CDD" id="cd07322">
    <property type="entry name" value="PriL_PriS_Eukaryotic"/>
    <property type="match status" value="1"/>
</dbReference>
<evidence type="ECO:0000256" key="8">
    <source>
        <dbReference type="ARBA" id="ARBA00023014"/>
    </source>
</evidence>
<gene>
    <name evidence="12" type="ORF">PM001_LOCUS26375</name>
    <name evidence="11" type="ORF">PM001_LOCUS576</name>
</gene>
<dbReference type="Pfam" id="PF04104">
    <property type="entry name" value="DNA_primase_lrg"/>
    <property type="match status" value="1"/>
</dbReference>
<keyword evidence="4" id="KW-0639">Primosome</keyword>
<name>A0AAV1V341_9STRA</name>
<evidence type="ECO:0000256" key="6">
    <source>
        <dbReference type="ARBA" id="ARBA00022723"/>
    </source>
</evidence>
<protein>
    <recommendedName>
        <fullName evidence="10">DNA primase large subunit C-terminal domain-containing protein</fullName>
    </recommendedName>
</protein>
<reference evidence="12" key="1">
    <citation type="submission" date="2024-01" db="EMBL/GenBank/DDBJ databases">
        <authorList>
            <person name="Webb A."/>
        </authorList>
    </citation>
    <scope>NUCLEOTIDE SEQUENCE</scope>
    <source>
        <strain evidence="12">Pm1</strain>
    </source>
</reference>
<dbReference type="GO" id="GO:0046872">
    <property type="term" value="F:metal ion binding"/>
    <property type="evidence" value="ECO:0007669"/>
    <property type="project" value="UniProtKB-KW"/>
</dbReference>
<evidence type="ECO:0000256" key="1">
    <source>
        <dbReference type="ARBA" id="ARBA00001966"/>
    </source>
</evidence>
<comment type="cofactor">
    <cofactor evidence="1">
        <name>[4Fe-4S] cluster</name>
        <dbReference type="ChEBI" id="CHEBI:49883"/>
    </cofactor>
</comment>
<evidence type="ECO:0000256" key="4">
    <source>
        <dbReference type="ARBA" id="ARBA00022515"/>
    </source>
</evidence>
<sequence length="440" mass="49762">MLSTLNISALSFYRAAPQQRVSLEDFEKLGHERLELLSQIQTRRSLHSPYQAAESFVDMALQQLSPDSNADRLSHYVLRLAFCRVSSNWDWLVTAEVKLLAVRLEDLPPYAAVALLLSEGIKYELLNADDLKLDVTQHGFYRVPFTDAPALVRSRDVVIADGFCFVPLRKMKAVALHRFRRSLQDQMRDLQCTIPAQNPSELERLTPILDALVAKAHALNGSASAVTTKSGTQKLEAATIDQAADKHFPLCMKQLHRKLREHHHLKYDGRVQYRMFLKGAGFSVHECIQFFRSEFVKKIAAAKFDKEYAYHIRHSYGLEGARKDYAPLDCEQIIAGNAPGHGQYHGCPFKHWSPSALQTELRRQGLSLHTAMEITHQASAGHCQRACRALFDELHPSSGQYTTKTMQKDHHGQDANTSRLNIMRHPNEYLAASMATYVGN</sequence>
<dbReference type="EMBL" id="CAKLBY020000003">
    <property type="protein sequence ID" value="CAK7893308.1"/>
    <property type="molecule type" value="Genomic_DNA"/>
</dbReference>
<dbReference type="AlphaFoldDB" id="A0AAV1V341"/>
<dbReference type="Gene3D" id="1.20.930.80">
    <property type="match status" value="1"/>
</dbReference>
<keyword evidence="3" id="KW-0004">4Fe-4S</keyword>
<dbReference type="GO" id="GO:0003677">
    <property type="term" value="F:DNA binding"/>
    <property type="evidence" value="ECO:0007669"/>
    <property type="project" value="UniProtKB-KW"/>
</dbReference>
<dbReference type="GO" id="GO:0051539">
    <property type="term" value="F:4 iron, 4 sulfur cluster binding"/>
    <property type="evidence" value="ECO:0007669"/>
    <property type="project" value="UniProtKB-KW"/>
</dbReference>
<keyword evidence="8" id="KW-0411">Iron-sulfur</keyword>
<dbReference type="InterPro" id="IPR016558">
    <property type="entry name" value="DNA_primase_lsu_euk"/>
</dbReference>
<keyword evidence="5" id="KW-0235">DNA replication</keyword>
<comment type="similarity">
    <text evidence="2">Belongs to the eukaryotic-type primase large subunit family.</text>
</comment>